<dbReference type="Proteomes" id="UP000295097">
    <property type="component" value="Unassembled WGS sequence"/>
</dbReference>
<accession>A0A4R3NI11</accession>
<keyword evidence="6" id="KW-1185">Reference proteome</keyword>
<evidence type="ECO:0000259" key="4">
    <source>
        <dbReference type="PROSITE" id="PS50949"/>
    </source>
</evidence>
<dbReference type="Pfam" id="PF00392">
    <property type="entry name" value="GntR"/>
    <property type="match status" value="1"/>
</dbReference>
<dbReference type="RefSeq" id="WP_132313934.1">
    <property type="nucleotide sequence ID" value="NZ_SMAR01000041.1"/>
</dbReference>
<dbReference type="EMBL" id="SMAR01000041">
    <property type="protein sequence ID" value="TCT31729.1"/>
    <property type="molecule type" value="Genomic_DNA"/>
</dbReference>
<dbReference type="SMART" id="SM00345">
    <property type="entry name" value="HTH_GNTR"/>
    <property type="match status" value="1"/>
</dbReference>
<dbReference type="SUPFAM" id="SSF46785">
    <property type="entry name" value="Winged helix' DNA-binding domain"/>
    <property type="match status" value="1"/>
</dbReference>
<dbReference type="InterPro" id="IPR011711">
    <property type="entry name" value="GntR_C"/>
</dbReference>
<dbReference type="InterPro" id="IPR036388">
    <property type="entry name" value="WH-like_DNA-bd_sf"/>
</dbReference>
<dbReference type="OrthoDB" id="9028214at2"/>
<dbReference type="PANTHER" id="PTHR43537:SF21">
    <property type="entry name" value="GALACTONATE OPERON TRANSCRIPTIONAL REPRESSOR"/>
    <property type="match status" value="1"/>
</dbReference>
<dbReference type="SMART" id="SM00895">
    <property type="entry name" value="FCD"/>
    <property type="match status" value="1"/>
</dbReference>
<evidence type="ECO:0000313" key="5">
    <source>
        <dbReference type="EMBL" id="TCT31729.1"/>
    </source>
</evidence>
<dbReference type="GO" id="GO:0003700">
    <property type="term" value="F:DNA-binding transcription factor activity"/>
    <property type="evidence" value="ECO:0007669"/>
    <property type="project" value="InterPro"/>
</dbReference>
<dbReference type="GO" id="GO:0003677">
    <property type="term" value="F:DNA binding"/>
    <property type="evidence" value="ECO:0007669"/>
    <property type="project" value="UniProtKB-KW"/>
</dbReference>
<dbReference type="InterPro" id="IPR000524">
    <property type="entry name" value="Tscrpt_reg_HTH_GntR"/>
</dbReference>
<protein>
    <submittedName>
        <fullName evidence="5">GntR family transcriptional regulator</fullName>
    </submittedName>
</protein>
<dbReference type="Gene3D" id="1.10.10.10">
    <property type="entry name" value="Winged helix-like DNA-binding domain superfamily/Winged helix DNA-binding domain"/>
    <property type="match status" value="1"/>
</dbReference>
<name>A0A4R3NI11_9HYPH</name>
<organism evidence="5 6">
    <name type="scientific">Martelella mediterranea</name>
    <dbReference type="NCBI Taxonomy" id="293089"/>
    <lineage>
        <taxon>Bacteria</taxon>
        <taxon>Pseudomonadati</taxon>
        <taxon>Pseudomonadota</taxon>
        <taxon>Alphaproteobacteria</taxon>
        <taxon>Hyphomicrobiales</taxon>
        <taxon>Aurantimonadaceae</taxon>
        <taxon>Martelella</taxon>
    </lineage>
</organism>
<evidence type="ECO:0000313" key="6">
    <source>
        <dbReference type="Proteomes" id="UP000295097"/>
    </source>
</evidence>
<keyword evidence="2" id="KW-0238">DNA-binding</keyword>
<reference evidence="5 6" key="1">
    <citation type="submission" date="2019-03" db="EMBL/GenBank/DDBJ databases">
        <title>Freshwater and sediment microbial communities from various areas in North America, analyzing microbe dynamics in response to fracking.</title>
        <authorList>
            <person name="Lamendella R."/>
        </authorList>
    </citation>
    <scope>NUCLEOTIDE SEQUENCE [LARGE SCALE GENOMIC DNA]</scope>
    <source>
        <strain evidence="5 6">175.2</strain>
    </source>
</reference>
<feature type="domain" description="HTH gntR-type" evidence="4">
    <location>
        <begin position="17"/>
        <end position="85"/>
    </location>
</feature>
<sequence length="247" mass="27413">MSKLTSENASKPSNGRATKLESTVADFGNDIVSGRYAGETSLPSEAELCATYGVSRATLREVAKILASKGLIVIQKHRGLFIQERRDWNYLDTDVLNWVLAGEGSYDMIRTLLETRAIIEPEIAGWAAARAGADDLAKMEAALKDMDKFYADKDRFNEADIRFHAALIAAAQNYVVEQLGKAITALQIAVFDVTYFPDNTTKQITIDQHSELLNAIRLRKPAVAKRISTQMIEGVRSRVDQKYKALK</sequence>
<dbReference type="InterPro" id="IPR008920">
    <property type="entry name" value="TF_FadR/GntR_C"/>
</dbReference>
<dbReference type="PROSITE" id="PS50949">
    <property type="entry name" value="HTH_GNTR"/>
    <property type="match status" value="1"/>
</dbReference>
<dbReference type="AlphaFoldDB" id="A0A4R3NI11"/>
<dbReference type="PRINTS" id="PR00035">
    <property type="entry name" value="HTHGNTR"/>
</dbReference>
<proteinExistence type="predicted"/>
<comment type="caution">
    <text evidence="5">The sequence shown here is derived from an EMBL/GenBank/DDBJ whole genome shotgun (WGS) entry which is preliminary data.</text>
</comment>
<dbReference type="InterPro" id="IPR036390">
    <property type="entry name" value="WH_DNA-bd_sf"/>
</dbReference>
<dbReference type="Gene3D" id="1.20.120.530">
    <property type="entry name" value="GntR ligand-binding domain-like"/>
    <property type="match status" value="1"/>
</dbReference>
<keyword evidence="1" id="KW-0805">Transcription regulation</keyword>
<dbReference type="CDD" id="cd07377">
    <property type="entry name" value="WHTH_GntR"/>
    <property type="match status" value="1"/>
</dbReference>
<evidence type="ECO:0000256" key="2">
    <source>
        <dbReference type="ARBA" id="ARBA00023125"/>
    </source>
</evidence>
<evidence type="ECO:0000256" key="1">
    <source>
        <dbReference type="ARBA" id="ARBA00023015"/>
    </source>
</evidence>
<gene>
    <name evidence="5" type="ORF">EDC90_104129</name>
</gene>
<dbReference type="SUPFAM" id="SSF48008">
    <property type="entry name" value="GntR ligand-binding domain-like"/>
    <property type="match status" value="1"/>
</dbReference>
<evidence type="ECO:0000256" key="3">
    <source>
        <dbReference type="ARBA" id="ARBA00023163"/>
    </source>
</evidence>
<keyword evidence="3" id="KW-0804">Transcription</keyword>
<dbReference type="PANTHER" id="PTHR43537">
    <property type="entry name" value="TRANSCRIPTIONAL REGULATOR, GNTR FAMILY"/>
    <property type="match status" value="1"/>
</dbReference>
<dbReference type="Pfam" id="PF07729">
    <property type="entry name" value="FCD"/>
    <property type="match status" value="1"/>
</dbReference>